<dbReference type="PROSITE" id="PS50995">
    <property type="entry name" value="HTH_MARR_2"/>
    <property type="match status" value="1"/>
</dbReference>
<dbReference type="SUPFAM" id="SSF46785">
    <property type="entry name" value="Winged helix' DNA-binding domain"/>
    <property type="match status" value="1"/>
</dbReference>
<protein>
    <submittedName>
        <fullName evidence="2">MarR family winged helix-turn-helix transcriptional regulator</fullName>
    </submittedName>
</protein>
<gene>
    <name evidence="2" type="ORF">GCM10009107_63240</name>
</gene>
<proteinExistence type="predicted"/>
<dbReference type="InterPro" id="IPR036390">
    <property type="entry name" value="WH_DNA-bd_sf"/>
</dbReference>
<dbReference type="PANTHER" id="PTHR33164:SF107">
    <property type="entry name" value="TRANSCRIPTIONAL REGULATORY PROTEIN"/>
    <property type="match status" value="1"/>
</dbReference>
<organism evidence="2 3">
    <name type="scientific">Ideonella azotifigens</name>
    <dbReference type="NCBI Taxonomy" id="513160"/>
    <lineage>
        <taxon>Bacteria</taxon>
        <taxon>Pseudomonadati</taxon>
        <taxon>Pseudomonadota</taxon>
        <taxon>Betaproteobacteria</taxon>
        <taxon>Burkholderiales</taxon>
        <taxon>Sphaerotilaceae</taxon>
        <taxon>Ideonella</taxon>
    </lineage>
</organism>
<evidence type="ECO:0000313" key="2">
    <source>
        <dbReference type="EMBL" id="GAA0771023.1"/>
    </source>
</evidence>
<dbReference type="RefSeq" id="WP_231012633.1">
    <property type="nucleotide sequence ID" value="NZ_BAAAEW010000052.1"/>
</dbReference>
<dbReference type="InterPro" id="IPR000835">
    <property type="entry name" value="HTH_MarR-typ"/>
</dbReference>
<dbReference type="EMBL" id="BAAAEW010000052">
    <property type="protein sequence ID" value="GAA0771023.1"/>
    <property type="molecule type" value="Genomic_DNA"/>
</dbReference>
<dbReference type="InterPro" id="IPR036388">
    <property type="entry name" value="WH-like_DNA-bd_sf"/>
</dbReference>
<dbReference type="Proteomes" id="UP001500279">
    <property type="component" value="Unassembled WGS sequence"/>
</dbReference>
<dbReference type="PANTHER" id="PTHR33164">
    <property type="entry name" value="TRANSCRIPTIONAL REGULATOR, MARR FAMILY"/>
    <property type="match status" value="1"/>
</dbReference>
<sequence>MSPARAPRPPRLIFLLNSAQRRLQQWMAVLQSEAAASGEPAPTPAQAGLLFVLAKEDGATMGRVAQALDLAPSAVSGLVQRSEALDWVQRRVSPEDARTQQVWLRPAGRDQLAPLHAATARINTQLTAGFSEAELQTVARWLRHVQQLGGPTVPGETDEPR</sequence>
<accession>A0ABN1KMJ9</accession>
<evidence type="ECO:0000259" key="1">
    <source>
        <dbReference type="PROSITE" id="PS50995"/>
    </source>
</evidence>
<feature type="domain" description="HTH marR-type" evidence="1">
    <location>
        <begin position="9"/>
        <end position="147"/>
    </location>
</feature>
<evidence type="ECO:0000313" key="3">
    <source>
        <dbReference type="Proteomes" id="UP001500279"/>
    </source>
</evidence>
<name>A0ABN1KMJ9_9BURK</name>
<keyword evidence="3" id="KW-1185">Reference proteome</keyword>
<dbReference type="Pfam" id="PF12802">
    <property type="entry name" value="MarR_2"/>
    <property type="match status" value="1"/>
</dbReference>
<dbReference type="InterPro" id="IPR039422">
    <property type="entry name" value="MarR/SlyA-like"/>
</dbReference>
<reference evidence="2 3" key="1">
    <citation type="journal article" date="2019" name="Int. J. Syst. Evol. Microbiol.">
        <title>The Global Catalogue of Microorganisms (GCM) 10K type strain sequencing project: providing services to taxonomists for standard genome sequencing and annotation.</title>
        <authorList>
            <consortium name="The Broad Institute Genomics Platform"/>
            <consortium name="The Broad Institute Genome Sequencing Center for Infectious Disease"/>
            <person name="Wu L."/>
            <person name="Ma J."/>
        </authorList>
    </citation>
    <scope>NUCLEOTIDE SEQUENCE [LARGE SCALE GENOMIC DNA]</scope>
    <source>
        <strain evidence="2 3">JCM 15503</strain>
    </source>
</reference>
<comment type="caution">
    <text evidence="2">The sequence shown here is derived from an EMBL/GenBank/DDBJ whole genome shotgun (WGS) entry which is preliminary data.</text>
</comment>
<dbReference type="Gene3D" id="1.10.10.10">
    <property type="entry name" value="Winged helix-like DNA-binding domain superfamily/Winged helix DNA-binding domain"/>
    <property type="match status" value="1"/>
</dbReference>
<dbReference type="SMART" id="SM00347">
    <property type="entry name" value="HTH_MARR"/>
    <property type="match status" value="1"/>
</dbReference>